<dbReference type="AlphaFoldDB" id="A0A0F9KNT6"/>
<reference evidence="1" key="1">
    <citation type="journal article" date="2015" name="Nature">
        <title>Complex archaea that bridge the gap between prokaryotes and eukaryotes.</title>
        <authorList>
            <person name="Spang A."/>
            <person name="Saw J.H."/>
            <person name="Jorgensen S.L."/>
            <person name="Zaremba-Niedzwiedzka K."/>
            <person name="Martijn J."/>
            <person name="Lind A.E."/>
            <person name="van Eijk R."/>
            <person name="Schleper C."/>
            <person name="Guy L."/>
            <person name="Ettema T.J."/>
        </authorList>
    </citation>
    <scope>NUCLEOTIDE SEQUENCE</scope>
</reference>
<organism evidence="1">
    <name type="scientific">marine sediment metagenome</name>
    <dbReference type="NCBI Taxonomy" id="412755"/>
    <lineage>
        <taxon>unclassified sequences</taxon>
        <taxon>metagenomes</taxon>
        <taxon>ecological metagenomes</taxon>
    </lineage>
</organism>
<comment type="caution">
    <text evidence="1">The sequence shown here is derived from an EMBL/GenBank/DDBJ whole genome shotgun (WGS) entry which is preliminary data.</text>
</comment>
<accession>A0A0F9KNT6</accession>
<evidence type="ECO:0000313" key="1">
    <source>
        <dbReference type="EMBL" id="KKM23793.1"/>
    </source>
</evidence>
<sequence length="53" mass="6062">MRRITSEGFTFEILDNILVVTDIATQRVVGRVPAGQYDTMITWTRKEVLVSFS</sequence>
<gene>
    <name evidence="1" type="ORF">LCGC14_1611610</name>
</gene>
<dbReference type="EMBL" id="LAZR01013052">
    <property type="protein sequence ID" value="KKM23793.1"/>
    <property type="molecule type" value="Genomic_DNA"/>
</dbReference>
<protein>
    <submittedName>
        <fullName evidence="1">Uncharacterized protein</fullName>
    </submittedName>
</protein>
<proteinExistence type="predicted"/>
<name>A0A0F9KNT6_9ZZZZ</name>